<gene>
    <name evidence="1" type="ORF">SAMN05444412_101296</name>
</gene>
<dbReference type="InterPro" id="IPR008969">
    <property type="entry name" value="CarboxyPept-like_regulatory"/>
</dbReference>
<name>A0A1H3K9M8_9BACT</name>
<reference evidence="1 2" key="1">
    <citation type="submission" date="2016-10" db="EMBL/GenBank/DDBJ databases">
        <authorList>
            <person name="Varghese N."/>
            <person name="Submissions S."/>
        </authorList>
    </citation>
    <scope>NUCLEOTIDE SEQUENCE [LARGE SCALE GENOMIC DNA]</scope>
    <source>
        <strain evidence="1 2">DSM 17997</strain>
    </source>
</reference>
<dbReference type="Proteomes" id="UP000199663">
    <property type="component" value="Unassembled WGS sequence"/>
</dbReference>
<keyword evidence="2" id="KW-1185">Reference proteome</keyword>
<accession>A0A1H3K9M8</accession>
<dbReference type="EMBL" id="FNQC01000001">
    <property type="protein sequence ID" value="SDY48495.1"/>
    <property type="molecule type" value="Genomic_DNA"/>
</dbReference>
<comment type="caution">
    <text evidence="1">The sequence shown here is derived from an EMBL/GenBank/DDBJ whole genome shotgun (WGS) entry which is preliminary data.</text>
</comment>
<evidence type="ECO:0000313" key="1">
    <source>
        <dbReference type="EMBL" id="SDY48495.1"/>
    </source>
</evidence>
<organism evidence="1 2">
    <name type="scientific">Rhodonellum ikkaensis</name>
    <dbReference type="NCBI Taxonomy" id="336829"/>
    <lineage>
        <taxon>Bacteria</taxon>
        <taxon>Pseudomonadati</taxon>
        <taxon>Bacteroidota</taxon>
        <taxon>Cytophagia</taxon>
        <taxon>Cytophagales</taxon>
        <taxon>Cytophagaceae</taxon>
        <taxon>Rhodonellum</taxon>
    </lineage>
</organism>
<evidence type="ECO:0000313" key="2">
    <source>
        <dbReference type="Proteomes" id="UP000199663"/>
    </source>
</evidence>
<protein>
    <submittedName>
        <fullName evidence="1">CarboxypepD_reg-like domain-containing protein</fullName>
    </submittedName>
</protein>
<sequence>MRLKIPKALMLSFFALYFFAAVGPVLAQYSIKGRIIDAESFKPLSFATVFVSNSSFGEITDEEGLFEIQIPEGEHNLVISFMGYEPFSYSLSTRSLRDFYEFRLLQQPIDLEEREVMGRRDATWHKNLQIFERYFLGNSSNGVKSKIQNPEVLILDAESNNSKLKVTAREILEIKNPNLGFQIKYVLLGFEYDFSSQQVTYSGYPYFVEADIPKRRLKKVTDSREKAYLGSIMHFVRSLYRGNSSEEGFEVHSTEKALNPNWTAPKSDSSQLSSRIEKAIGQTPILPGYIPQWINLPKQPIHDPNELIQTTSDGKIFMTYAAPVYVVYQHEAEDPEFHPYSLRNISPLVRDLGLSGNEELHDRGKFSQVSLLYMRAKAVQLFVNGSYFHPYDIFVEGYMAWEKIGDLLPFEYEPLPKKQRP</sequence>
<proteinExistence type="predicted"/>
<dbReference type="SUPFAM" id="SSF49464">
    <property type="entry name" value="Carboxypeptidase regulatory domain-like"/>
    <property type="match status" value="1"/>
</dbReference>
<dbReference type="Pfam" id="PF13715">
    <property type="entry name" value="CarbopepD_reg_2"/>
    <property type="match status" value="1"/>
</dbReference>
<dbReference type="Gene3D" id="2.60.40.1120">
    <property type="entry name" value="Carboxypeptidase-like, regulatory domain"/>
    <property type="match status" value="1"/>
</dbReference>